<evidence type="ECO:0000256" key="4">
    <source>
        <dbReference type="ARBA" id="ARBA00022741"/>
    </source>
</evidence>
<evidence type="ECO:0000256" key="8">
    <source>
        <dbReference type="ARBA" id="ARBA00023212"/>
    </source>
</evidence>
<keyword evidence="2" id="KW-0963">Cytoplasm</keyword>
<dbReference type="OrthoDB" id="3176171at2759"/>
<dbReference type="AlphaFoldDB" id="A0A9P7CGP1"/>
<comment type="subcellular location">
    <subcellularLocation>
        <location evidence="1">Cytoplasm</location>
        <location evidence="1">Cytoskeleton</location>
    </subcellularLocation>
</comment>
<keyword evidence="3" id="KW-0493">Microtubule</keyword>
<keyword evidence="5 9" id="KW-0067">ATP-binding</keyword>
<dbReference type="SUPFAM" id="SSF52540">
    <property type="entry name" value="P-loop containing nucleoside triphosphate hydrolases"/>
    <property type="match status" value="1"/>
</dbReference>
<dbReference type="PRINTS" id="PR00380">
    <property type="entry name" value="KINESINHEAVY"/>
</dbReference>
<dbReference type="GO" id="GO:0090307">
    <property type="term" value="P:mitotic spindle assembly"/>
    <property type="evidence" value="ECO:0007669"/>
    <property type="project" value="UniProtKB-ARBA"/>
</dbReference>
<dbReference type="Gene3D" id="3.40.850.10">
    <property type="entry name" value="Kinesin motor domain"/>
    <property type="match status" value="1"/>
</dbReference>
<evidence type="ECO:0000259" key="12">
    <source>
        <dbReference type="PROSITE" id="PS50067"/>
    </source>
</evidence>
<dbReference type="Pfam" id="PF00225">
    <property type="entry name" value="Kinesin"/>
    <property type="match status" value="1"/>
</dbReference>
<evidence type="ECO:0000256" key="2">
    <source>
        <dbReference type="ARBA" id="ARBA00022490"/>
    </source>
</evidence>
<dbReference type="FunFam" id="3.40.850.10:FF:000065">
    <property type="entry name" value="Kinesin-like protein"/>
    <property type="match status" value="1"/>
</dbReference>
<gene>
    <name evidence="13" type="ORF">G6F51_001473</name>
</gene>
<dbReference type="GO" id="GO:0005874">
    <property type="term" value="C:microtubule"/>
    <property type="evidence" value="ECO:0007669"/>
    <property type="project" value="UniProtKB-KW"/>
</dbReference>
<dbReference type="InterPro" id="IPR001752">
    <property type="entry name" value="Kinesin_motor_dom"/>
</dbReference>
<feature type="binding site" evidence="9">
    <location>
        <begin position="356"/>
        <end position="363"/>
    </location>
    <ligand>
        <name>ATP</name>
        <dbReference type="ChEBI" id="CHEBI:30616"/>
    </ligand>
</feature>
<dbReference type="CDD" id="cd01366">
    <property type="entry name" value="KISc_C_terminal"/>
    <property type="match status" value="1"/>
</dbReference>
<dbReference type="PROSITE" id="PS50067">
    <property type="entry name" value="KINESIN_MOTOR_2"/>
    <property type="match status" value="1"/>
</dbReference>
<dbReference type="GO" id="GO:0008017">
    <property type="term" value="F:microtubule binding"/>
    <property type="evidence" value="ECO:0007669"/>
    <property type="project" value="InterPro"/>
</dbReference>
<evidence type="ECO:0000256" key="3">
    <source>
        <dbReference type="ARBA" id="ARBA00022701"/>
    </source>
</evidence>
<evidence type="ECO:0000256" key="11">
    <source>
        <dbReference type="SAM" id="MobiDB-lite"/>
    </source>
</evidence>
<dbReference type="GO" id="GO:0003777">
    <property type="term" value="F:microtubule motor activity"/>
    <property type="evidence" value="ECO:0007669"/>
    <property type="project" value="InterPro"/>
</dbReference>
<name>A0A9P7CGP1_RHIOR</name>
<dbReference type="PANTHER" id="PTHR47972">
    <property type="entry name" value="KINESIN-LIKE PROTEIN KLP-3"/>
    <property type="match status" value="1"/>
</dbReference>
<evidence type="ECO:0000256" key="7">
    <source>
        <dbReference type="ARBA" id="ARBA00023175"/>
    </source>
</evidence>
<comment type="similarity">
    <text evidence="9">Belongs to the TRAFAC class myosin-kinesin ATPase superfamily. Kinesin family.</text>
</comment>
<dbReference type="EMBL" id="JAANIT010000110">
    <property type="protein sequence ID" value="KAG1552043.1"/>
    <property type="molecule type" value="Genomic_DNA"/>
</dbReference>
<feature type="coiled-coil region" evidence="10">
    <location>
        <begin position="72"/>
        <end position="184"/>
    </location>
</feature>
<dbReference type="PANTHER" id="PTHR47972:SF45">
    <property type="entry name" value="PROTEIN CLARET SEGREGATIONAL"/>
    <property type="match status" value="1"/>
</dbReference>
<organism evidence="13 14">
    <name type="scientific">Rhizopus oryzae</name>
    <name type="common">Mucormycosis agent</name>
    <name type="synonym">Rhizopus arrhizus var. delemar</name>
    <dbReference type="NCBI Taxonomy" id="64495"/>
    <lineage>
        <taxon>Eukaryota</taxon>
        <taxon>Fungi</taxon>
        <taxon>Fungi incertae sedis</taxon>
        <taxon>Mucoromycota</taxon>
        <taxon>Mucoromycotina</taxon>
        <taxon>Mucoromycetes</taxon>
        <taxon>Mucorales</taxon>
        <taxon>Mucorineae</taxon>
        <taxon>Rhizopodaceae</taxon>
        <taxon>Rhizopus</taxon>
    </lineage>
</organism>
<dbReference type="SMART" id="SM00129">
    <property type="entry name" value="KISc"/>
    <property type="match status" value="1"/>
</dbReference>
<keyword evidence="4 9" id="KW-0547">Nucleotide-binding</keyword>
<dbReference type="InterPro" id="IPR027640">
    <property type="entry name" value="Kinesin-like_fam"/>
</dbReference>
<accession>A0A9P7CGP1</accession>
<protein>
    <recommendedName>
        <fullName evidence="12">Kinesin motor domain-containing protein</fullName>
    </recommendedName>
</protein>
<dbReference type="Proteomes" id="UP000717996">
    <property type="component" value="Unassembled WGS sequence"/>
</dbReference>
<dbReference type="GO" id="GO:0007018">
    <property type="term" value="P:microtubule-based movement"/>
    <property type="evidence" value="ECO:0007669"/>
    <property type="project" value="InterPro"/>
</dbReference>
<keyword evidence="8" id="KW-0206">Cytoskeleton</keyword>
<evidence type="ECO:0000256" key="6">
    <source>
        <dbReference type="ARBA" id="ARBA00023054"/>
    </source>
</evidence>
<comment type="caution">
    <text evidence="13">The sequence shown here is derived from an EMBL/GenBank/DDBJ whole genome shotgun (WGS) entry which is preliminary data.</text>
</comment>
<dbReference type="InterPro" id="IPR036961">
    <property type="entry name" value="Kinesin_motor_dom_sf"/>
</dbReference>
<feature type="domain" description="Kinesin motor" evidence="12">
    <location>
        <begin position="268"/>
        <end position="604"/>
    </location>
</feature>
<feature type="region of interest" description="Disordered" evidence="11">
    <location>
        <begin position="1"/>
        <end position="65"/>
    </location>
</feature>
<feature type="compositionally biased region" description="Low complexity" evidence="11">
    <location>
        <begin position="26"/>
        <end position="48"/>
    </location>
</feature>
<proteinExistence type="inferred from homology"/>
<evidence type="ECO:0000256" key="10">
    <source>
        <dbReference type="SAM" id="Coils"/>
    </source>
</evidence>
<evidence type="ECO:0000313" key="14">
    <source>
        <dbReference type="Proteomes" id="UP000717996"/>
    </source>
</evidence>
<dbReference type="InterPro" id="IPR027417">
    <property type="entry name" value="P-loop_NTPase"/>
</dbReference>
<evidence type="ECO:0000256" key="9">
    <source>
        <dbReference type="PROSITE-ProRule" id="PRU00283"/>
    </source>
</evidence>
<evidence type="ECO:0000313" key="13">
    <source>
        <dbReference type="EMBL" id="KAG1552043.1"/>
    </source>
</evidence>
<evidence type="ECO:0000256" key="5">
    <source>
        <dbReference type="ARBA" id="ARBA00022840"/>
    </source>
</evidence>
<keyword evidence="7 9" id="KW-0505">Motor protein</keyword>
<keyword evidence="6 10" id="KW-0175">Coiled coil</keyword>
<sequence>MNKSTERPLKRKANTDNGSDTRRQKPSPSRPSSHRSTSTSSKTASTFSNVKKKTSPTTTTKKIPFWDAKGKMNELQSKLEETGKEVSEFEKLKDDLQTTVHDQETILKEAFQKVTDLETTINSTKERHSSELNSIRQKFNVQNQELVQQNAKYSEKMSHLDQEYEAYQTRYEEIIQVLEEEKGENMTLKATVSKISAAYSDVDADLRTLRMKLESTGSILEQRENEIKRFTDELLEQDTLSKEIERQLIEEETTRRKLHNTIQELKGNIRVFCRVRPLVGNENNMADIRVFGEDSEHMELREQVSSTLGRTSTKTYTFSFDRVFAPECNQSDCFEEISQLVQSALDGYNVCIFAYGQTGSGKTFTMQGPPQPNEETIGMIPRAVHQIYKVTQQLKQFGWEYTMEGQFLEIYNESINDLLGEPSDYSKVKHEIHHDKSGRTTVTGMKTVILDSPSKVKMMLKRASQNRATGATNINERSSRSHSVFTLQLTGENKKTGERSSGLLNLIDLAGSERLSMSGSVGDRLKETQAINKSLSSLGDVIQSLVNKKEGSHVPYRNSKLTWLLRNSLGGNCKTLMFVNVSPLVEHFNETLCSLRFATKVNSCHVGTAKRSIGK</sequence>
<evidence type="ECO:0000256" key="1">
    <source>
        <dbReference type="ARBA" id="ARBA00004245"/>
    </source>
</evidence>
<dbReference type="GO" id="GO:0005524">
    <property type="term" value="F:ATP binding"/>
    <property type="evidence" value="ECO:0007669"/>
    <property type="project" value="UniProtKB-UniRule"/>
</dbReference>
<reference evidence="13" key="1">
    <citation type="journal article" date="2020" name="Microb. Genom.">
        <title>Genetic diversity of clinical and environmental Mucorales isolates obtained from an investigation of mucormycosis cases among solid organ transplant recipients.</title>
        <authorList>
            <person name="Nguyen M.H."/>
            <person name="Kaul D."/>
            <person name="Muto C."/>
            <person name="Cheng S.J."/>
            <person name="Richter R.A."/>
            <person name="Bruno V.M."/>
            <person name="Liu G."/>
            <person name="Beyhan S."/>
            <person name="Sundermann A.J."/>
            <person name="Mounaud S."/>
            <person name="Pasculle A.W."/>
            <person name="Nierman W.C."/>
            <person name="Driscoll E."/>
            <person name="Cumbie R."/>
            <person name="Clancy C.J."/>
            <person name="Dupont C.L."/>
        </authorList>
    </citation>
    <scope>NUCLEOTIDE SEQUENCE</scope>
    <source>
        <strain evidence="13">GL16</strain>
    </source>
</reference>